<dbReference type="Pfam" id="PF13556">
    <property type="entry name" value="HTH_30"/>
    <property type="match status" value="1"/>
</dbReference>
<dbReference type="InterPro" id="IPR051448">
    <property type="entry name" value="CdaR-like_regulators"/>
</dbReference>
<feature type="domain" description="PucR C-terminal helix-turn-helix" evidence="4">
    <location>
        <begin position="487"/>
        <end position="545"/>
    </location>
</feature>
<evidence type="ECO:0000313" key="7">
    <source>
        <dbReference type="Proteomes" id="UP001499987"/>
    </source>
</evidence>
<gene>
    <name evidence="6" type="ORF">GCM10009663_40920</name>
</gene>
<comment type="caution">
    <text evidence="6">The sequence shown here is derived from an EMBL/GenBank/DDBJ whole genome shotgun (WGS) entry which is preliminary data.</text>
</comment>
<protein>
    <submittedName>
        <fullName evidence="6">PucR family transcriptional regulator</fullName>
    </submittedName>
</protein>
<dbReference type="Gene3D" id="1.10.10.2840">
    <property type="entry name" value="PucR C-terminal helix-turn-helix domain"/>
    <property type="match status" value="1"/>
</dbReference>
<sequence>MLPTVARVLDLDVMRRGLPDVVAGADHLERPVRWVHVSELPDVAGVLQGGELVLTTGIALPEQREGLARYVHELADVGAAGLVVEFGRRYFDSLPRALVNAAEQRGLPLIALRRELRFVAVTEAVHALVVNAQLEQLRTSEAVHQVFNELAVEGAEPAEVVRQVAQLAGAPVVLENLAHQVLAHESAGRPEAELLEGWEARSRGVRPPGRTGHDPRSGWLVTAVGARGQDWGRLVLIGGPGALPEGTAHPHAMMLERGAATLALNRLVVRDRESLERQTHRTLLSGILTHALTVSEVALRAQALGVPLEGRRLVGVVLRQRRGAVPAALEAQARLRDFTELAATAIRGCRLSALVGALDDEGVGMLIALGSQQDEHAALEAFAAALRKLVADGARDAAAPPPEPVVAVGSSVGSVRDARRTLLEATQVADAALHDAPGGRAAAYYRLPDVRLRGLLHLLRDDERLQTYVERELGPLLAYDAEHGGQLVRMLRIYLEQGRNKSAAADAAHLSRPSFYDRLHKVERILGVDLDQVESCLSLHVALLALDAVRR</sequence>
<dbReference type="RefSeq" id="WP_344625105.1">
    <property type="nucleotide sequence ID" value="NZ_BAAALD010000039.1"/>
</dbReference>
<reference evidence="7" key="1">
    <citation type="journal article" date="2019" name="Int. J. Syst. Evol. Microbiol.">
        <title>The Global Catalogue of Microorganisms (GCM) 10K type strain sequencing project: providing services to taxonomists for standard genome sequencing and annotation.</title>
        <authorList>
            <consortium name="The Broad Institute Genomics Platform"/>
            <consortium name="The Broad Institute Genome Sequencing Center for Infectious Disease"/>
            <person name="Wu L."/>
            <person name="Ma J."/>
        </authorList>
    </citation>
    <scope>NUCLEOTIDE SEQUENCE [LARGE SCALE GENOMIC DNA]</scope>
    <source>
        <strain evidence="7">JCM 13002</strain>
    </source>
</reference>
<proteinExistence type="inferred from homology"/>
<feature type="region of interest" description="Disordered" evidence="2">
    <location>
        <begin position="198"/>
        <end position="217"/>
    </location>
</feature>
<evidence type="ECO:0000256" key="2">
    <source>
        <dbReference type="SAM" id="MobiDB-lite"/>
    </source>
</evidence>
<evidence type="ECO:0000259" key="4">
    <source>
        <dbReference type="Pfam" id="PF13556"/>
    </source>
</evidence>
<evidence type="ECO:0000313" key="6">
    <source>
        <dbReference type="EMBL" id="GAA1093032.1"/>
    </source>
</evidence>
<dbReference type="Proteomes" id="UP001499987">
    <property type="component" value="Unassembled WGS sequence"/>
</dbReference>
<dbReference type="Pfam" id="PF17853">
    <property type="entry name" value="GGDEF_2"/>
    <property type="match status" value="1"/>
</dbReference>
<feature type="domain" description="Purine catabolism PurC-like" evidence="3">
    <location>
        <begin position="8"/>
        <end position="128"/>
    </location>
</feature>
<evidence type="ECO:0000259" key="5">
    <source>
        <dbReference type="Pfam" id="PF17853"/>
    </source>
</evidence>
<feature type="domain" description="CdaR GGDEF-like" evidence="5">
    <location>
        <begin position="296"/>
        <end position="430"/>
    </location>
</feature>
<dbReference type="InterPro" id="IPR042070">
    <property type="entry name" value="PucR_C-HTH_sf"/>
</dbReference>
<accession>A0ABP4E5B5</accession>
<evidence type="ECO:0000256" key="1">
    <source>
        <dbReference type="ARBA" id="ARBA00006754"/>
    </source>
</evidence>
<dbReference type="EMBL" id="BAAALD010000039">
    <property type="protein sequence ID" value="GAA1093032.1"/>
    <property type="molecule type" value="Genomic_DNA"/>
</dbReference>
<dbReference type="PANTHER" id="PTHR33744:SF1">
    <property type="entry name" value="DNA-BINDING TRANSCRIPTIONAL ACTIVATOR ADER"/>
    <property type="match status" value="1"/>
</dbReference>
<dbReference type="InterPro" id="IPR025736">
    <property type="entry name" value="PucR_C-HTH_dom"/>
</dbReference>
<name>A0ABP4E5B5_9ACTN</name>
<dbReference type="InterPro" id="IPR012914">
    <property type="entry name" value="PucR_dom"/>
</dbReference>
<evidence type="ECO:0000259" key="3">
    <source>
        <dbReference type="Pfam" id="PF07905"/>
    </source>
</evidence>
<dbReference type="InterPro" id="IPR041522">
    <property type="entry name" value="CdaR_GGDEF"/>
</dbReference>
<dbReference type="Pfam" id="PF07905">
    <property type="entry name" value="PucR"/>
    <property type="match status" value="1"/>
</dbReference>
<comment type="similarity">
    <text evidence="1">Belongs to the CdaR family.</text>
</comment>
<organism evidence="6 7">
    <name type="scientific">Kitasatospora arboriphila</name>
    <dbReference type="NCBI Taxonomy" id="258052"/>
    <lineage>
        <taxon>Bacteria</taxon>
        <taxon>Bacillati</taxon>
        <taxon>Actinomycetota</taxon>
        <taxon>Actinomycetes</taxon>
        <taxon>Kitasatosporales</taxon>
        <taxon>Streptomycetaceae</taxon>
        <taxon>Kitasatospora</taxon>
    </lineage>
</organism>
<keyword evidence="7" id="KW-1185">Reference proteome</keyword>
<dbReference type="PANTHER" id="PTHR33744">
    <property type="entry name" value="CARBOHYDRATE DIACID REGULATOR"/>
    <property type="match status" value="1"/>
</dbReference>